<dbReference type="Gene3D" id="3.50.40.10">
    <property type="entry name" value="Phenylalanyl-trna Synthetase, Chain B, domain 3"/>
    <property type="match status" value="1"/>
</dbReference>
<proteinExistence type="predicted"/>
<dbReference type="RefSeq" id="WP_033358772.1">
    <property type="nucleotide sequence ID" value="NZ_CP073767.1"/>
</dbReference>
<evidence type="ECO:0000259" key="1">
    <source>
        <dbReference type="SMART" id="SM00873"/>
    </source>
</evidence>
<dbReference type="OrthoDB" id="276580at2"/>
<dbReference type="SMART" id="SM00873">
    <property type="entry name" value="B3_4"/>
    <property type="match status" value="1"/>
</dbReference>
<reference evidence="2" key="1">
    <citation type="submission" date="2021-04" db="EMBL/GenBank/DDBJ databases">
        <title>Dactylosporangium aurantiacum NRRL B-8018 full assembly.</title>
        <authorList>
            <person name="Hartkoorn R.C."/>
            <person name="Beaudoing E."/>
            <person name="Hot D."/>
        </authorList>
    </citation>
    <scope>NUCLEOTIDE SEQUENCE</scope>
    <source>
        <strain evidence="2">NRRL B-8018</strain>
    </source>
</reference>
<protein>
    <recommendedName>
        <fullName evidence="1">B3/B4 tRNA-binding domain-containing protein</fullName>
    </recommendedName>
</protein>
<dbReference type="PANTHER" id="PTHR39209:SF2">
    <property type="entry name" value="CYTOPLASMIC PROTEIN"/>
    <property type="match status" value="1"/>
</dbReference>
<dbReference type="SUPFAM" id="SSF56037">
    <property type="entry name" value="PheT/TilS domain"/>
    <property type="match status" value="1"/>
</dbReference>
<organism evidence="2 3">
    <name type="scientific">Dactylosporangium aurantiacum</name>
    <dbReference type="NCBI Taxonomy" id="35754"/>
    <lineage>
        <taxon>Bacteria</taxon>
        <taxon>Bacillati</taxon>
        <taxon>Actinomycetota</taxon>
        <taxon>Actinomycetes</taxon>
        <taxon>Micromonosporales</taxon>
        <taxon>Micromonosporaceae</taxon>
        <taxon>Dactylosporangium</taxon>
    </lineage>
</organism>
<dbReference type="PANTHER" id="PTHR39209">
    <property type="match status" value="1"/>
</dbReference>
<keyword evidence="3" id="KW-1185">Reference proteome</keyword>
<dbReference type="KEGG" id="daur:Daura_35485"/>
<accession>A0A9Q9I9N4</accession>
<dbReference type="Proteomes" id="UP001058003">
    <property type="component" value="Chromosome"/>
</dbReference>
<sequence>MQFRHHPRLRADFPTLVAGTLRLDGVTPDAPADPSPWLDRARARLAGTAEGQLPAVQAWRRAFAAMGLKPTQYRCASESLLRRLRREGDLPSLHPLVDLCNAVSAAYAIPVAALDLDRITGDLEVRRAAGTERYDTFGGDVEHPEPGEVVFVDGAGRAHARRWTNRQSGWSAIGAGTRRAFIVTEALHEDAADDVAALLADLAGALRATWPAATLVEDRPAAAAQA</sequence>
<dbReference type="InterPro" id="IPR020825">
    <property type="entry name" value="Phe-tRNA_synthase-like_B3/B4"/>
</dbReference>
<gene>
    <name evidence="2" type="ORF">Daura_35485</name>
</gene>
<evidence type="ECO:0000313" key="2">
    <source>
        <dbReference type="EMBL" id="UWZ51977.1"/>
    </source>
</evidence>
<dbReference type="Pfam" id="PF03483">
    <property type="entry name" value="B3_4"/>
    <property type="match status" value="1"/>
</dbReference>
<name>A0A9Q9I9N4_9ACTN</name>
<dbReference type="InterPro" id="IPR005146">
    <property type="entry name" value="B3/B4_tRNA-bd"/>
</dbReference>
<dbReference type="AlphaFoldDB" id="A0A9Q9I9N4"/>
<feature type="domain" description="B3/B4 tRNA-binding" evidence="1">
    <location>
        <begin position="57"/>
        <end position="204"/>
    </location>
</feature>
<dbReference type="EMBL" id="CP073767">
    <property type="protein sequence ID" value="UWZ51977.1"/>
    <property type="molecule type" value="Genomic_DNA"/>
</dbReference>
<dbReference type="GO" id="GO:0003723">
    <property type="term" value="F:RNA binding"/>
    <property type="evidence" value="ECO:0007669"/>
    <property type="project" value="InterPro"/>
</dbReference>
<evidence type="ECO:0000313" key="3">
    <source>
        <dbReference type="Proteomes" id="UP001058003"/>
    </source>
</evidence>
<dbReference type="GO" id="GO:0004826">
    <property type="term" value="F:phenylalanine-tRNA ligase activity"/>
    <property type="evidence" value="ECO:0007669"/>
    <property type="project" value="InterPro"/>
</dbReference>